<dbReference type="RefSeq" id="WP_222594946.1">
    <property type="nucleotide sequence ID" value="NZ_BJXA01000002.1"/>
</dbReference>
<keyword evidence="2" id="KW-0489">Methyltransferase</keyword>
<dbReference type="SUPFAM" id="SSF53335">
    <property type="entry name" value="S-adenosyl-L-methionine-dependent methyltransferases"/>
    <property type="match status" value="1"/>
</dbReference>
<proteinExistence type="predicted"/>
<sequence length="309" mass="33642">MADGQPTAGTANHRTEAHPSAQQNMTPFDNIYDQPDPRAYFRVLGEFDYQTPQHAQRIFRRLVDTYPATTGSSGPITVLDICCSYGINAALLNHDLTLNDLYAHYVSPAVATLTTAQLIEYDRAFYAAHRRPDPIPVIGLDAARNAIDYATAVGLLDAGFAENLETAPPSQDFRRAARHARLITITGGASFLSPRTFQAILTGTDAPAWVAAFVLRTGSYQPIADGLARHGLITETAASTFPQRRFTSTEEQQYAIEEVTALGAEPRGKETAGYFHTALHLSRPAADIAARPLSVLRPPTRPLRPQRGG</sequence>
<dbReference type="EMBL" id="BJXA01000002">
    <property type="protein sequence ID" value="GEM35956.1"/>
    <property type="molecule type" value="Genomic_DNA"/>
</dbReference>
<dbReference type="InterPro" id="IPR029063">
    <property type="entry name" value="SAM-dependent_MTases_sf"/>
</dbReference>
<dbReference type="AlphaFoldDB" id="A0A511M8C5"/>
<evidence type="ECO:0000313" key="2">
    <source>
        <dbReference type="EMBL" id="GEM35956.1"/>
    </source>
</evidence>
<dbReference type="GO" id="GO:0032259">
    <property type="term" value="P:methylation"/>
    <property type="evidence" value="ECO:0007669"/>
    <property type="project" value="UniProtKB-KW"/>
</dbReference>
<evidence type="ECO:0000313" key="3">
    <source>
        <dbReference type="Proteomes" id="UP000321424"/>
    </source>
</evidence>
<name>A0A511M8C5_9NOCA</name>
<reference evidence="2 3" key="1">
    <citation type="submission" date="2019-07" db="EMBL/GenBank/DDBJ databases">
        <title>Whole genome shotgun sequence of Nocardia ninae NBRC 108245.</title>
        <authorList>
            <person name="Hosoyama A."/>
            <person name="Uohara A."/>
            <person name="Ohji S."/>
            <person name="Ichikawa N."/>
        </authorList>
    </citation>
    <scope>NUCLEOTIDE SEQUENCE [LARGE SCALE GENOMIC DNA]</scope>
    <source>
        <strain evidence="2 3">NBRC 108245</strain>
    </source>
</reference>
<protein>
    <submittedName>
        <fullName evidence="2">Methyltransferase type 12</fullName>
    </submittedName>
</protein>
<accession>A0A511M8C5</accession>
<dbReference type="Proteomes" id="UP000321424">
    <property type="component" value="Unassembled WGS sequence"/>
</dbReference>
<keyword evidence="2" id="KW-0808">Transferase</keyword>
<dbReference type="GO" id="GO:0008168">
    <property type="term" value="F:methyltransferase activity"/>
    <property type="evidence" value="ECO:0007669"/>
    <property type="project" value="UniProtKB-KW"/>
</dbReference>
<keyword evidence="3" id="KW-1185">Reference proteome</keyword>
<evidence type="ECO:0000256" key="1">
    <source>
        <dbReference type="SAM" id="MobiDB-lite"/>
    </source>
</evidence>
<gene>
    <name evidence="2" type="ORF">NN4_04750</name>
</gene>
<feature type="region of interest" description="Disordered" evidence="1">
    <location>
        <begin position="1"/>
        <end position="29"/>
    </location>
</feature>
<organism evidence="2 3">
    <name type="scientific">Nocardia ninae NBRC 108245</name>
    <dbReference type="NCBI Taxonomy" id="1210091"/>
    <lineage>
        <taxon>Bacteria</taxon>
        <taxon>Bacillati</taxon>
        <taxon>Actinomycetota</taxon>
        <taxon>Actinomycetes</taxon>
        <taxon>Mycobacteriales</taxon>
        <taxon>Nocardiaceae</taxon>
        <taxon>Nocardia</taxon>
    </lineage>
</organism>
<comment type="caution">
    <text evidence="2">The sequence shown here is derived from an EMBL/GenBank/DDBJ whole genome shotgun (WGS) entry which is preliminary data.</text>
</comment>